<dbReference type="GO" id="GO:0008168">
    <property type="term" value="F:methyltransferase activity"/>
    <property type="evidence" value="ECO:0007669"/>
    <property type="project" value="UniProtKB-KW"/>
</dbReference>
<dbReference type="RefSeq" id="WP_174140186.1">
    <property type="nucleotide sequence ID" value="NZ_JABUFE010000035.1"/>
</dbReference>
<gene>
    <name evidence="2" type="ORF">HRQ87_19855</name>
</gene>
<accession>A0ABX2IVS7</accession>
<comment type="caution">
    <text evidence="2">The sequence shown here is derived from an EMBL/GenBank/DDBJ whole genome shotgun (WGS) entry which is preliminary data.</text>
</comment>
<keyword evidence="3" id="KW-1185">Reference proteome</keyword>
<dbReference type="CDD" id="cd02440">
    <property type="entry name" value="AdoMet_MTases"/>
    <property type="match status" value="1"/>
</dbReference>
<evidence type="ECO:0000313" key="3">
    <source>
        <dbReference type="Proteomes" id="UP000777935"/>
    </source>
</evidence>
<sequence>MADTHSALMDQVYRRQRFFYDATRKYYLLGRDYALRQIKAKEGAHILEIACGTGRNLDQIDMRYPNRHLYGLDISSEMLLSARRKLGDRAKLAQADACAFDPANLFDQAKYDHIVMSYCVSMIPQWQSAIKEAVSHLAPGGALHIVDFGDQSRMPRWFDRGLRKWLARFHVEPRYDLKANFSEIEGHHISHVSLMRSYVTYVCVRKRMPAMNRATNLT</sequence>
<organism evidence="2 3">
    <name type="scientific">Parasulfitobacter algicola</name>
    <dbReference type="NCBI Taxonomy" id="2614809"/>
    <lineage>
        <taxon>Bacteria</taxon>
        <taxon>Pseudomonadati</taxon>
        <taxon>Pseudomonadota</taxon>
        <taxon>Alphaproteobacteria</taxon>
        <taxon>Rhodobacterales</taxon>
        <taxon>Roseobacteraceae</taxon>
        <taxon>Parasulfitobacter</taxon>
    </lineage>
</organism>
<evidence type="ECO:0000313" key="2">
    <source>
        <dbReference type="EMBL" id="NSX57034.1"/>
    </source>
</evidence>
<keyword evidence="2" id="KW-0489">Methyltransferase</keyword>
<dbReference type="Gene3D" id="3.40.50.150">
    <property type="entry name" value="Vaccinia Virus protein VP39"/>
    <property type="match status" value="1"/>
</dbReference>
<evidence type="ECO:0000259" key="1">
    <source>
        <dbReference type="Pfam" id="PF08242"/>
    </source>
</evidence>
<dbReference type="Proteomes" id="UP000777935">
    <property type="component" value="Unassembled WGS sequence"/>
</dbReference>
<dbReference type="SUPFAM" id="SSF53335">
    <property type="entry name" value="S-adenosyl-L-methionine-dependent methyltransferases"/>
    <property type="match status" value="1"/>
</dbReference>
<protein>
    <submittedName>
        <fullName evidence="2">Class I SAM-dependent methyltransferase</fullName>
    </submittedName>
</protein>
<dbReference type="Pfam" id="PF08242">
    <property type="entry name" value="Methyltransf_12"/>
    <property type="match status" value="1"/>
</dbReference>
<dbReference type="InterPro" id="IPR013217">
    <property type="entry name" value="Methyltransf_12"/>
</dbReference>
<keyword evidence="2" id="KW-0808">Transferase</keyword>
<dbReference type="PANTHER" id="PTHR47473:SF1">
    <property type="entry name" value="METHYLTRANSFERASE DOMAIN-CONTAINING PROTEIN"/>
    <property type="match status" value="1"/>
</dbReference>
<feature type="domain" description="Methyltransferase type 12" evidence="1">
    <location>
        <begin position="47"/>
        <end position="143"/>
    </location>
</feature>
<proteinExistence type="predicted"/>
<dbReference type="PANTHER" id="PTHR47473">
    <property type="entry name" value="BTA1P"/>
    <property type="match status" value="1"/>
</dbReference>
<dbReference type="EMBL" id="JABUFE010000035">
    <property type="protein sequence ID" value="NSX57034.1"/>
    <property type="molecule type" value="Genomic_DNA"/>
</dbReference>
<dbReference type="GO" id="GO:0032259">
    <property type="term" value="P:methylation"/>
    <property type="evidence" value="ECO:0007669"/>
    <property type="project" value="UniProtKB-KW"/>
</dbReference>
<dbReference type="InterPro" id="IPR029063">
    <property type="entry name" value="SAM-dependent_MTases_sf"/>
</dbReference>
<name>A0ABX2IVS7_9RHOB</name>
<reference evidence="2 3" key="1">
    <citation type="submission" date="2020-06" db="EMBL/GenBank/DDBJ databases">
        <title>Sulfitobacter algicola sp. nov., isolated from green algae.</title>
        <authorList>
            <person name="Wang C."/>
        </authorList>
    </citation>
    <scope>NUCLEOTIDE SEQUENCE [LARGE SCALE GENOMIC DNA]</scope>
    <source>
        <strain evidence="2 3">1151</strain>
    </source>
</reference>